<feature type="transmembrane region" description="Helical" evidence="5">
    <location>
        <begin position="113"/>
        <end position="133"/>
    </location>
</feature>
<evidence type="ECO:0000256" key="4">
    <source>
        <dbReference type="ARBA" id="ARBA00023136"/>
    </source>
</evidence>
<dbReference type="EMBL" id="CP001359">
    <property type="protein sequence ID" value="ACL67757.1"/>
    <property type="molecule type" value="Genomic_DNA"/>
</dbReference>
<proteinExistence type="predicted"/>
<protein>
    <recommendedName>
        <fullName evidence="6">O-antigen ligase-related domain-containing protein</fullName>
    </recommendedName>
</protein>
<dbReference type="KEGG" id="acp:A2cp1_4440"/>
<feature type="transmembrane region" description="Helical" evidence="5">
    <location>
        <begin position="384"/>
        <end position="406"/>
    </location>
</feature>
<dbReference type="Proteomes" id="UP000007089">
    <property type="component" value="Chromosome"/>
</dbReference>
<dbReference type="InterPro" id="IPR051533">
    <property type="entry name" value="WaaL-like"/>
</dbReference>
<sequence>MLTNSATASRSLAPPRRPIYPESVLLLGVVLAAGVTPTRVRPWIDVLGTPVAAMELGFIALVGVMWGSALLRRRRQGARRNWTPIAFSALFVYAAASLLIWSDASGPDVPAMAYTLLIAAAVMWCAFYTVNALEATGVPVLLSYLTMLVAAIAGLYAAESFLQLGLRSEANSGVDPLFGLHRLRGPLFGSSIGGFVLLPALAYAVQQLVGGRQRIRHGVAAAVLFVAIFAMGSRSALLAVGVFVLLSVFALRGRARLAFIAVLAAVGISAALIVFSRASTERIASLEDERRAITYATAGRALLEAPLYANLTGLGYAAYWRWYLPDADGTSAFGWEDYMQSRPAGLVLYHPHSTPLLLVLELGLPGLMTLIVLAGAISRARRQAAAAGGPLLLLNGIAGSGVVAITDLLIFKSPFANLVWWTYLFGAFALCRATRNRPTGV</sequence>
<dbReference type="PANTHER" id="PTHR37422:SF13">
    <property type="entry name" value="LIPOPOLYSACCHARIDE BIOSYNTHESIS PROTEIN PA4999-RELATED"/>
    <property type="match status" value="1"/>
</dbReference>
<dbReference type="PANTHER" id="PTHR37422">
    <property type="entry name" value="TEICHURONIC ACID BIOSYNTHESIS PROTEIN TUAE"/>
    <property type="match status" value="1"/>
</dbReference>
<feature type="transmembrane region" description="Helical" evidence="5">
    <location>
        <begin position="301"/>
        <end position="319"/>
    </location>
</feature>
<name>B8JCN7_ANAD2</name>
<keyword evidence="3 5" id="KW-1133">Transmembrane helix</keyword>
<keyword evidence="4 5" id="KW-0472">Membrane</keyword>
<dbReference type="InterPro" id="IPR007016">
    <property type="entry name" value="O-antigen_ligase-rel_domated"/>
</dbReference>
<keyword evidence="8" id="KW-1185">Reference proteome</keyword>
<gene>
    <name evidence="7" type="ordered locus">A2cp1_4440</name>
</gene>
<dbReference type="HOGENOM" id="CLU_620607_0_0_7"/>
<dbReference type="GO" id="GO:0016020">
    <property type="term" value="C:membrane"/>
    <property type="evidence" value="ECO:0007669"/>
    <property type="project" value="UniProtKB-SubCell"/>
</dbReference>
<evidence type="ECO:0000259" key="6">
    <source>
        <dbReference type="Pfam" id="PF04932"/>
    </source>
</evidence>
<reference evidence="7" key="1">
    <citation type="submission" date="2009-01" db="EMBL/GenBank/DDBJ databases">
        <title>Complete sequence of Anaeromyxobacter dehalogenans 2CP-1.</title>
        <authorList>
            <consortium name="US DOE Joint Genome Institute"/>
            <person name="Lucas S."/>
            <person name="Copeland A."/>
            <person name="Lapidus A."/>
            <person name="Glavina del Rio T."/>
            <person name="Dalin E."/>
            <person name="Tice H."/>
            <person name="Bruce D."/>
            <person name="Goodwin L."/>
            <person name="Pitluck S."/>
            <person name="Saunders E."/>
            <person name="Brettin T."/>
            <person name="Detter J.C."/>
            <person name="Han C."/>
            <person name="Larimer F."/>
            <person name="Land M."/>
            <person name="Hauser L."/>
            <person name="Kyrpides N."/>
            <person name="Ovchinnikova G."/>
            <person name="Beliaev A.S."/>
            <person name="Richardson P."/>
        </authorList>
    </citation>
    <scope>NUCLEOTIDE SEQUENCE</scope>
    <source>
        <strain evidence="7">2CP-1</strain>
    </source>
</reference>
<organism evidence="7 8">
    <name type="scientific">Anaeromyxobacter dehalogenans (strain ATCC BAA-258 / DSM 21875 / 2CP-1)</name>
    <dbReference type="NCBI Taxonomy" id="455488"/>
    <lineage>
        <taxon>Bacteria</taxon>
        <taxon>Pseudomonadati</taxon>
        <taxon>Myxococcota</taxon>
        <taxon>Myxococcia</taxon>
        <taxon>Myxococcales</taxon>
        <taxon>Cystobacterineae</taxon>
        <taxon>Anaeromyxobacteraceae</taxon>
        <taxon>Anaeromyxobacter</taxon>
    </lineage>
</organism>
<evidence type="ECO:0000256" key="5">
    <source>
        <dbReference type="SAM" id="Phobius"/>
    </source>
</evidence>
<feature type="transmembrane region" description="Helical" evidence="5">
    <location>
        <begin position="418"/>
        <end position="435"/>
    </location>
</feature>
<feature type="transmembrane region" description="Helical" evidence="5">
    <location>
        <begin position="356"/>
        <end position="377"/>
    </location>
</feature>
<feature type="transmembrane region" description="Helical" evidence="5">
    <location>
        <begin position="52"/>
        <end position="71"/>
    </location>
</feature>
<feature type="transmembrane region" description="Helical" evidence="5">
    <location>
        <begin position="218"/>
        <end position="251"/>
    </location>
</feature>
<evidence type="ECO:0000313" key="7">
    <source>
        <dbReference type="EMBL" id="ACL67757.1"/>
    </source>
</evidence>
<comment type="subcellular location">
    <subcellularLocation>
        <location evidence="1">Membrane</location>
        <topology evidence="1">Multi-pass membrane protein</topology>
    </subcellularLocation>
</comment>
<feature type="transmembrane region" description="Helical" evidence="5">
    <location>
        <begin position="187"/>
        <end position="206"/>
    </location>
</feature>
<feature type="transmembrane region" description="Helical" evidence="5">
    <location>
        <begin position="140"/>
        <end position="158"/>
    </location>
</feature>
<evidence type="ECO:0000256" key="2">
    <source>
        <dbReference type="ARBA" id="ARBA00022692"/>
    </source>
</evidence>
<feature type="domain" description="O-antigen ligase-related" evidence="6">
    <location>
        <begin position="220"/>
        <end position="370"/>
    </location>
</feature>
<evidence type="ECO:0000313" key="8">
    <source>
        <dbReference type="Proteomes" id="UP000007089"/>
    </source>
</evidence>
<evidence type="ECO:0000256" key="3">
    <source>
        <dbReference type="ARBA" id="ARBA00022989"/>
    </source>
</evidence>
<feature type="transmembrane region" description="Helical" evidence="5">
    <location>
        <begin position="83"/>
        <end position="101"/>
    </location>
</feature>
<feature type="transmembrane region" description="Helical" evidence="5">
    <location>
        <begin position="257"/>
        <end position="280"/>
    </location>
</feature>
<accession>B8JCN7</accession>
<evidence type="ECO:0000256" key="1">
    <source>
        <dbReference type="ARBA" id="ARBA00004141"/>
    </source>
</evidence>
<keyword evidence="2 5" id="KW-0812">Transmembrane</keyword>
<dbReference type="AlphaFoldDB" id="B8JCN7"/>
<dbReference type="Pfam" id="PF04932">
    <property type="entry name" value="Wzy_C"/>
    <property type="match status" value="1"/>
</dbReference>